<evidence type="ECO:0000313" key="4">
    <source>
        <dbReference type="Proteomes" id="UP000316609"/>
    </source>
</evidence>
<reference evidence="3 4" key="1">
    <citation type="journal article" date="2019" name="Nat. Microbiol.">
        <title>Mediterranean grassland soil C-N compound turnover is dependent on rainfall and depth, and is mediated by genomically divergent microorganisms.</title>
        <authorList>
            <person name="Diamond S."/>
            <person name="Andeer P.F."/>
            <person name="Li Z."/>
            <person name="Crits-Christoph A."/>
            <person name="Burstein D."/>
            <person name="Anantharaman K."/>
            <person name="Lane K.R."/>
            <person name="Thomas B.C."/>
            <person name="Pan C."/>
            <person name="Northen T.R."/>
            <person name="Banfield J.F."/>
        </authorList>
    </citation>
    <scope>NUCLEOTIDE SEQUENCE [LARGE SCALE GENOMIC DNA]</scope>
    <source>
        <strain evidence="3">WS_8</strain>
    </source>
</reference>
<accession>A0A538TXJ2</accession>
<dbReference type="Gene3D" id="3.10.180.10">
    <property type="entry name" value="2,3-Dihydroxybiphenyl 1,2-Dioxygenase, domain 1"/>
    <property type="match status" value="1"/>
</dbReference>
<feature type="domain" description="VOC" evidence="2">
    <location>
        <begin position="140"/>
        <end position="257"/>
    </location>
</feature>
<organism evidence="3 4">
    <name type="scientific">Eiseniibacteriota bacterium</name>
    <dbReference type="NCBI Taxonomy" id="2212470"/>
    <lineage>
        <taxon>Bacteria</taxon>
        <taxon>Candidatus Eiseniibacteriota</taxon>
    </lineage>
</organism>
<evidence type="ECO:0000313" key="3">
    <source>
        <dbReference type="EMBL" id="TMQ68343.1"/>
    </source>
</evidence>
<dbReference type="PROSITE" id="PS51819">
    <property type="entry name" value="VOC"/>
    <property type="match status" value="1"/>
</dbReference>
<evidence type="ECO:0000259" key="2">
    <source>
        <dbReference type="PROSITE" id="PS51819"/>
    </source>
</evidence>
<dbReference type="InterPro" id="IPR004360">
    <property type="entry name" value="Glyas_Fos-R_dOase_dom"/>
</dbReference>
<dbReference type="Proteomes" id="UP000316609">
    <property type="component" value="Unassembled WGS sequence"/>
</dbReference>
<evidence type="ECO:0000256" key="1">
    <source>
        <dbReference type="SAM" id="MobiDB-lite"/>
    </source>
</evidence>
<gene>
    <name evidence="3" type="ORF">E6K78_01410</name>
</gene>
<name>A0A538TXJ2_UNCEI</name>
<dbReference type="EMBL" id="VBOY01000011">
    <property type="protein sequence ID" value="TMQ68343.1"/>
    <property type="molecule type" value="Genomic_DNA"/>
</dbReference>
<feature type="region of interest" description="Disordered" evidence="1">
    <location>
        <begin position="86"/>
        <end position="108"/>
    </location>
</feature>
<proteinExistence type="predicted"/>
<protein>
    <recommendedName>
        <fullName evidence="2">VOC domain-containing protein</fullName>
    </recommendedName>
</protein>
<sequence length="263" mass="29279">MARAALIETHAGRAWGVSALPLARDSLRLPPRTFASNMIPAHPALARSRLVAHLNCPISNLKTRRTGANRCRERSRRDRVPGARMVRRRGEVEPRPSRCGLAQGPRRVVHQRRPNLRDQAAAASSAAPPLMLGPSQIGCASQHMDYTSHAMDEVKRFYTEMLGFSNFEHDPKINYLFVATGPSSSLGFMPPVPGPPELWRPPREPAIYLMVRNVDRAHADLVARGAMFQQSPTDMPWGHRVAILRDPEGRTVCLAEQRSRANP</sequence>
<dbReference type="InterPro" id="IPR037523">
    <property type="entry name" value="VOC_core"/>
</dbReference>
<comment type="caution">
    <text evidence="3">The sequence shown here is derived from an EMBL/GenBank/DDBJ whole genome shotgun (WGS) entry which is preliminary data.</text>
</comment>
<dbReference type="InterPro" id="IPR029068">
    <property type="entry name" value="Glyas_Bleomycin-R_OHBP_Dase"/>
</dbReference>
<dbReference type="Pfam" id="PF00903">
    <property type="entry name" value="Glyoxalase"/>
    <property type="match status" value="1"/>
</dbReference>
<dbReference type="SUPFAM" id="SSF54593">
    <property type="entry name" value="Glyoxalase/Bleomycin resistance protein/Dihydroxybiphenyl dioxygenase"/>
    <property type="match status" value="1"/>
</dbReference>
<dbReference type="AlphaFoldDB" id="A0A538TXJ2"/>